<dbReference type="Proteomes" id="UP000214646">
    <property type="component" value="Unassembled WGS sequence"/>
</dbReference>
<evidence type="ECO:0000313" key="1">
    <source>
        <dbReference type="EMBL" id="OWK38402.1"/>
    </source>
</evidence>
<gene>
    <name evidence="1" type="ORF">FRUB_07522</name>
</gene>
<sequence length="64" mass="6538">MKGADTTRPGLAGRLVGAGRVTVAGFAGSCFDSTRPGFGGRSGVFGFGFLLRDSVPSQFSLLLL</sequence>
<keyword evidence="2" id="KW-1185">Reference proteome</keyword>
<dbReference type="EMBL" id="NIDE01000014">
    <property type="protein sequence ID" value="OWK38402.1"/>
    <property type="molecule type" value="Genomic_DNA"/>
</dbReference>
<accession>A0A225DAC1</accession>
<name>A0A225DAC1_9BACT</name>
<evidence type="ECO:0000313" key="2">
    <source>
        <dbReference type="Proteomes" id="UP000214646"/>
    </source>
</evidence>
<protein>
    <submittedName>
        <fullName evidence="1">Uncharacterized protein</fullName>
    </submittedName>
</protein>
<proteinExistence type="predicted"/>
<comment type="caution">
    <text evidence="1">The sequence shown here is derived from an EMBL/GenBank/DDBJ whole genome shotgun (WGS) entry which is preliminary data.</text>
</comment>
<dbReference type="AlphaFoldDB" id="A0A225DAC1"/>
<organism evidence="1 2">
    <name type="scientific">Fimbriiglobus ruber</name>
    <dbReference type="NCBI Taxonomy" id="1908690"/>
    <lineage>
        <taxon>Bacteria</taxon>
        <taxon>Pseudomonadati</taxon>
        <taxon>Planctomycetota</taxon>
        <taxon>Planctomycetia</taxon>
        <taxon>Gemmatales</taxon>
        <taxon>Gemmataceae</taxon>
        <taxon>Fimbriiglobus</taxon>
    </lineage>
</organism>
<reference evidence="2" key="1">
    <citation type="submission" date="2017-06" db="EMBL/GenBank/DDBJ databases">
        <title>Genome analysis of Fimbriiglobus ruber SP5, the first member of the order Planctomycetales with confirmed chitinolytic capability.</title>
        <authorList>
            <person name="Ravin N.V."/>
            <person name="Rakitin A.L."/>
            <person name="Ivanova A.A."/>
            <person name="Beletsky A.V."/>
            <person name="Kulichevskaya I.S."/>
            <person name="Mardanov A.V."/>
            <person name="Dedysh S.N."/>
        </authorList>
    </citation>
    <scope>NUCLEOTIDE SEQUENCE [LARGE SCALE GENOMIC DNA]</scope>
    <source>
        <strain evidence="2">SP5</strain>
    </source>
</reference>